<gene>
    <name evidence="3" type="ORF">KSW38_19765</name>
</gene>
<evidence type="ECO:0000313" key="3">
    <source>
        <dbReference type="EMBL" id="MBU8868537.1"/>
    </source>
</evidence>
<keyword evidence="1" id="KW-0479">Metal-binding</keyword>
<dbReference type="RefSeq" id="WP_216926658.1">
    <property type="nucleotide sequence ID" value="NZ_JAHOPC010000015.1"/>
</dbReference>
<name>A0ABS6IDP3_9MICC</name>
<dbReference type="InterPro" id="IPR005000">
    <property type="entry name" value="Aldolase/citrate-lyase_domain"/>
</dbReference>
<evidence type="ECO:0000256" key="1">
    <source>
        <dbReference type="ARBA" id="ARBA00022723"/>
    </source>
</evidence>
<accession>A0ABS6IDP3</accession>
<keyword evidence="4" id="KW-1185">Reference proteome</keyword>
<proteinExistence type="predicted"/>
<evidence type="ECO:0000259" key="2">
    <source>
        <dbReference type="Pfam" id="PF03328"/>
    </source>
</evidence>
<dbReference type="EMBL" id="JAHOPC010000015">
    <property type="protein sequence ID" value="MBU8868537.1"/>
    <property type="molecule type" value="Genomic_DNA"/>
</dbReference>
<feature type="domain" description="HpcH/HpaI aldolase/citrate lyase" evidence="2">
    <location>
        <begin position="23"/>
        <end position="238"/>
    </location>
</feature>
<comment type="caution">
    <text evidence="3">The sequence shown here is derived from an EMBL/GenBank/DDBJ whole genome shotgun (WGS) entry which is preliminary data.</text>
</comment>
<dbReference type="InterPro" id="IPR050251">
    <property type="entry name" value="HpcH-HpaI_aldolase"/>
</dbReference>
<dbReference type="Proteomes" id="UP000824166">
    <property type="component" value="Unassembled WGS sequence"/>
</dbReference>
<reference evidence="3 4" key="1">
    <citation type="submission" date="2021-06" db="EMBL/GenBank/DDBJ databases">
        <authorList>
            <person name="Jeong J.W."/>
        </authorList>
    </citation>
    <scope>NUCLEOTIDE SEQUENCE [LARGE SCALE GENOMIC DNA]</scope>
    <source>
        <strain evidence="3 4">MMS21-TAE1-1</strain>
    </source>
</reference>
<sequence length="280" mass="30428">MVHLNGLIHGLTESSSFPVGGWFSNADYLTARMIGDSSADFTIIDMEHTGFSMPDLGQTMQWLISRRRLAQARPIPASPIVRVSPNAAERNQWVTKQALDYGAFGILVPQVVDPEDVVAAVSAMRYPQGPGGKGPEGVRGALPTHSSRYWGISVPEYIERADLWPLTESGELTLLLLVENVKAWERIDEILAVPGVGALIWGPADGAMTLGVRDFNLADSKLDPYRRKVIEAAKAAGVPIGTPGAVDVFQAIDEGMDFLCLPKWSEDTANAIRDYAAKKR</sequence>
<dbReference type="Pfam" id="PF03328">
    <property type="entry name" value="HpcH_HpaI"/>
    <property type="match status" value="1"/>
</dbReference>
<evidence type="ECO:0000313" key="4">
    <source>
        <dbReference type="Proteomes" id="UP000824166"/>
    </source>
</evidence>
<dbReference type="PANTHER" id="PTHR30502:SF0">
    <property type="entry name" value="PHOSPHOENOLPYRUVATE CARBOXYLASE FAMILY PROTEIN"/>
    <property type="match status" value="1"/>
</dbReference>
<protein>
    <recommendedName>
        <fullName evidence="2">HpcH/HpaI aldolase/citrate lyase domain-containing protein</fullName>
    </recommendedName>
</protein>
<organism evidence="3 4">
    <name type="scientific">Paenarthrobacter aromaticivorans</name>
    <dbReference type="NCBI Taxonomy" id="2849150"/>
    <lineage>
        <taxon>Bacteria</taxon>
        <taxon>Bacillati</taxon>
        <taxon>Actinomycetota</taxon>
        <taxon>Actinomycetes</taxon>
        <taxon>Micrococcales</taxon>
        <taxon>Micrococcaceae</taxon>
        <taxon>Paenarthrobacter</taxon>
    </lineage>
</organism>
<dbReference type="PANTHER" id="PTHR30502">
    <property type="entry name" value="2-KETO-3-DEOXY-L-RHAMNONATE ALDOLASE"/>
    <property type="match status" value="1"/>
</dbReference>